<evidence type="ECO:0000313" key="4">
    <source>
        <dbReference type="Proteomes" id="UP000002218"/>
    </source>
</evidence>
<dbReference type="Pfam" id="PF18367">
    <property type="entry name" value="Rv2175c_C"/>
    <property type="match status" value="1"/>
</dbReference>
<feature type="domain" description="Rv2175c C-terminal" evidence="1">
    <location>
        <begin position="55"/>
        <end position="108"/>
    </location>
</feature>
<name>C8XCU0_NAKMY</name>
<dbReference type="OrthoDB" id="3784042at2"/>
<dbReference type="eggNOG" id="ENOG5032W34">
    <property type="taxonomic scope" value="Bacteria"/>
</dbReference>
<reference evidence="4" key="1">
    <citation type="submission" date="2009-09" db="EMBL/GenBank/DDBJ databases">
        <title>The complete genome of Nakamurella multipartita DSM 44233.</title>
        <authorList>
            <consortium name="US DOE Joint Genome Institute (JGI-PGF)"/>
            <person name="Lucas S."/>
            <person name="Copeland A."/>
            <person name="Lapidus A."/>
            <person name="Glavina del Rio T."/>
            <person name="Dalin E."/>
            <person name="Tice H."/>
            <person name="Bruce D."/>
            <person name="Goodwin L."/>
            <person name="Pitluck S."/>
            <person name="Kyrpides N."/>
            <person name="Mavromatis K."/>
            <person name="Ivanova N."/>
            <person name="Ovchinnikova G."/>
            <person name="Sims D."/>
            <person name="Meincke L."/>
            <person name="Brettin T."/>
            <person name="Detter J.C."/>
            <person name="Han C."/>
            <person name="Larimer F."/>
            <person name="Land M."/>
            <person name="Hauser L."/>
            <person name="Markowitz V."/>
            <person name="Cheng J.-F."/>
            <person name="Hugenholtz P."/>
            <person name="Woyke T."/>
            <person name="Wu D."/>
            <person name="Klenk H.-P."/>
            <person name="Eisen J.A."/>
        </authorList>
    </citation>
    <scope>NUCLEOTIDE SEQUENCE [LARGE SCALE GENOMIC DNA]</scope>
    <source>
        <strain evidence="4">ATCC 700099 / DSM 44233 / CIP 104796 / JCM 9543 / NBRC 105858 / Y-104</strain>
    </source>
</reference>
<evidence type="ECO:0000259" key="2">
    <source>
        <dbReference type="Pfam" id="PF21531"/>
    </source>
</evidence>
<dbReference type="KEGG" id="nml:Namu_3212"/>
<accession>C8XCU0</accession>
<proteinExistence type="predicted"/>
<dbReference type="InterPro" id="IPR041098">
    <property type="entry name" value="Rv2175c_C"/>
</dbReference>
<reference evidence="3 4" key="2">
    <citation type="journal article" date="2010" name="Stand. Genomic Sci.">
        <title>Complete genome sequence of Nakamurella multipartita type strain (Y-104).</title>
        <authorList>
            <person name="Tice H."/>
            <person name="Mayilraj S."/>
            <person name="Sims D."/>
            <person name="Lapidus A."/>
            <person name="Nolan M."/>
            <person name="Lucas S."/>
            <person name="Glavina Del Rio T."/>
            <person name="Copeland A."/>
            <person name="Cheng J.F."/>
            <person name="Meincke L."/>
            <person name="Bruce D."/>
            <person name="Goodwin L."/>
            <person name="Pitluck S."/>
            <person name="Ivanova N."/>
            <person name="Mavromatis K."/>
            <person name="Ovchinnikova G."/>
            <person name="Pati A."/>
            <person name="Chen A."/>
            <person name="Palaniappan K."/>
            <person name="Land M."/>
            <person name="Hauser L."/>
            <person name="Chang Y.J."/>
            <person name="Jeffries C.D."/>
            <person name="Detter J.C."/>
            <person name="Brettin T."/>
            <person name="Rohde M."/>
            <person name="Goker M."/>
            <person name="Bristow J."/>
            <person name="Eisen J.A."/>
            <person name="Markowitz V."/>
            <person name="Hugenholtz P."/>
            <person name="Kyrpides N.C."/>
            <person name="Klenk H.P."/>
            <person name="Chen F."/>
        </authorList>
    </citation>
    <scope>NUCLEOTIDE SEQUENCE [LARGE SCALE GENOMIC DNA]</scope>
    <source>
        <strain evidence="4">ATCC 700099 / DSM 44233 / CIP 104796 / JCM 9543 / NBRC 105858 / Y-104</strain>
    </source>
</reference>
<evidence type="ECO:0000259" key="1">
    <source>
        <dbReference type="Pfam" id="PF18367"/>
    </source>
</evidence>
<dbReference type="HOGENOM" id="CLU_134416_1_0_11"/>
<feature type="domain" description="DNA-binding protein Rv2175c wHTH" evidence="2">
    <location>
        <begin position="3"/>
        <end position="48"/>
    </location>
</feature>
<dbReference type="EMBL" id="CP001737">
    <property type="protein sequence ID" value="ACV79543.1"/>
    <property type="molecule type" value="Genomic_DNA"/>
</dbReference>
<dbReference type="AlphaFoldDB" id="C8XCU0"/>
<protein>
    <submittedName>
        <fullName evidence="3">Uncharacterized protein</fullName>
    </submittedName>
</protein>
<evidence type="ECO:0000313" key="3">
    <source>
        <dbReference type="EMBL" id="ACV79543.1"/>
    </source>
</evidence>
<dbReference type="RefSeq" id="WP_015748410.1">
    <property type="nucleotide sequence ID" value="NC_013235.1"/>
</dbReference>
<dbReference type="Pfam" id="PF21531">
    <property type="entry name" value="Rv2175c_wHTH"/>
    <property type="match status" value="1"/>
</dbReference>
<dbReference type="GO" id="GO:0003677">
    <property type="term" value="F:DNA binding"/>
    <property type="evidence" value="ECO:0007669"/>
    <property type="project" value="InterPro"/>
</dbReference>
<dbReference type="InParanoid" id="C8XCU0"/>
<dbReference type="STRING" id="479431.Namu_3212"/>
<dbReference type="InterPro" id="IPR048576">
    <property type="entry name" value="Rv2175c_wHTH"/>
</dbReference>
<gene>
    <name evidence="3" type="ordered locus">Namu_3212</name>
</gene>
<organism evidence="3 4">
    <name type="scientific">Nakamurella multipartita (strain ATCC 700099 / DSM 44233 / CIP 104796 / JCM 9543 / NBRC 105858 / Y-104)</name>
    <name type="common">Microsphaera multipartita</name>
    <dbReference type="NCBI Taxonomy" id="479431"/>
    <lineage>
        <taxon>Bacteria</taxon>
        <taxon>Bacillati</taxon>
        <taxon>Actinomycetota</taxon>
        <taxon>Actinomycetes</taxon>
        <taxon>Nakamurellales</taxon>
        <taxon>Nakamurellaceae</taxon>
        <taxon>Nakamurella</taxon>
    </lineage>
</organism>
<dbReference type="Proteomes" id="UP000002218">
    <property type="component" value="Chromosome"/>
</dbReference>
<sequence>MTDTPTYASVPAIADELNLPVTKVHQLIRDGQLVAVRLDGILRIPAEFVADGLVVKGLPATFTLLRDAGYRDDEIITWLFTGDDSLPGTPIAALRENRGREVHRRAQVAGF</sequence>
<keyword evidence="4" id="KW-1185">Reference proteome</keyword>